<proteinExistence type="predicted"/>
<dbReference type="InterPro" id="IPR036638">
    <property type="entry name" value="HLH_DNA-bd_sf"/>
</dbReference>
<evidence type="ECO:0000256" key="3">
    <source>
        <dbReference type="ARBA" id="ARBA00023163"/>
    </source>
</evidence>
<evidence type="ECO:0000256" key="5">
    <source>
        <dbReference type="SAM" id="Coils"/>
    </source>
</evidence>
<keyword evidence="2" id="KW-0805">Transcription regulation</keyword>
<evidence type="ECO:0000256" key="2">
    <source>
        <dbReference type="ARBA" id="ARBA00023015"/>
    </source>
</evidence>
<dbReference type="PANTHER" id="PTHR10985">
    <property type="entry name" value="BASIC HELIX-LOOP-HELIX TRANSCRIPTION FACTOR, HES-RELATED"/>
    <property type="match status" value="1"/>
</dbReference>
<feature type="domain" description="BHLH" evidence="6">
    <location>
        <begin position="12"/>
        <end position="70"/>
    </location>
</feature>
<dbReference type="RefSeq" id="XP_022255643.1">
    <property type="nucleotide sequence ID" value="XM_022399935.1"/>
</dbReference>
<name>A0ABM1TID7_LIMPO</name>
<evidence type="ECO:0000313" key="8">
    <source>
        <dbReference type="RefSeq" id="XP_022255643.1"/>
    </source>
</evidence>
<dbReference type="InterPro" id="IPR050370">
    <property type="entry name" value="HES_HEY"/>
</dbReference>
<comment type="subcellular location">
    <subcellularLocation>
        <location evidence="1">Nucleus</location>
    </subcellularLocation>
</comment>
<keyword evidence="4" id="KW-0539">Nucleus</keyword>
<dbReference type="SMART" id="SM00353">
    <property type="entry name" value="HLH"/>
    <property type="match status" value="1"/>
</dbReference>
<dbReference type="PROSITE" id="PS50888">
    <property type="entry name" value="BHLH"/>
    <property type="match status" value="1"/>
</dbReference>
<dbReference type="Pfam" id="PF00010">
    <property type="entry name" value="HLH"/>
    <property type="match status" value="1"/>
</dbReference>
<protein>
    <submittedName>
        <fullName evidence="8">Uncharacterized protein LOC111088835</fullName>
    </submittedName>
</protein>
<organism evidence="7 8">
    <name type="scientific">Limulus polyphemus</name>
    <name type="common">Atlantic horseshoe crab</name>
    <dbReference type="NCBI Taxonomy" id="6850"/>
    <lineage>
        <taxon>Eukaryota</taxon>
        <taxon>Metazoa</taxon>
        <taxon>Ecdysozoa</taxon>
        <taxon>Arthropoda</taxon>
        <taxon>Chelicerata</taxon>
        <taxon>Merostomata</taxon>
        <taxon>Xiphosura</taxon>
        <taxon>Limulidae</taxon>
        <taxon>Limulus</taxon>
    </lineage>
</organism>
<keyword evidence="3" id="KW-0804">Transcription</keyword>
<accession>A0ABM1TID7</accession>
<evidence type="ECO:0000256" key="1">
    <source>
        <dbReference type="ARBA" id="ARBA00004123"/>
    </source>
</evidence>
<dbReference type="SUPFAM" id="SSF47459">
    <property type="entry name" value="HLH, helix-loop-helix DNA-binding domain"/>
    <property type="match status" value="1"/>
</dbReference>
<reference evidence="8" key="1">
    <citation type="submission" date="2025-08" db="UniProtKB">
        <authorList>
            <consortium name="RefSeq"/>
        </authorList>
    </citation>
    <scope>IDENTIFICATION</scope>
    <source>
        <tissue evidence="8">Muscle</tissue>
    </source>
</reference>
<feature type="coiled-coil region" evidence="5">
    <location>
        <begin position="139"/>
        <end position="166"/>
    </location>
</feature>
<keyword evidence="5" id="KW-0175">Coiled coil</keyword>
<dbReference type="SUPFAM" id="SSF158457">
    <property type="entry name" value="Orange domain-like"/>
    <property type="match status" value="1"/>
</dbReference>
<evidence type="ECO:0000256" key="4">
    <source>
        <dbReference type="ARBA" id="ARBA00023242"/>
    </source>
</evidence>
<dbReference type="Proteomes" id="UP000694941">
    <property type="component" value="Unplaced"/>
</dbReference>
<dbReference type="Gene3D" id="4.10.280.10">
    <property type="entry name" value="Helix-loop-helix DNA-binding domain"/>
    <property type="match status" value="1"/>
</dbReference>
<dbReference type="CDD" id="cd11410">
    <property type="entry name" value="bHLH_O_HES"/>
    <property type="match status" value="1"/>
</dbReference>
<dbReference type="GeneID" id="111088835"/>
<evidence type="ECO:0000313" key="7">
    <source>
        <dbReference type="Proteomes" id="UP000694941"/>
    </source>
</evidence>
<dbReference type="InterPro" id="IPR011598">
    <property type="entry name" value="bHLH_dom"/>
</dbReference>
<keyword evidence="7" id="KW-1185">Reference proteome</keyword>
<dbReference type="Gene3D" id="6.10.250.980">
    <property type="match status" value="1"/>
</dbReference>
<gene>
    <name evidence="8" type="primary">LOC111088835</name>
</gene>
<evidence type="ECO:0000259" key="6">
    <source>
        <dbReference type="PROSITE" id="PS50888"/>
    </source>
</evidence>
<sequence>MGLKPIVTFYPKELPNKPQMEKKRRVRINKSLAELKAIILENMKKENINSLSKLEKADILELTVQQLRKLQLLSCSVEKSEDATRNNFHAGFQQCIIEVVRHSSSVNNAGHSLYKRLVHHLNRYAQKVKEEEVIGFQCLSKNQITVEELEANIQNRRQNVHSYTRQSSLQKCFEESNSSLQSDVWNALDKLHSPNLKSQESKLYSSQTTRSSRELDFLLYKTPSNLDTLDYDNLTIPITPPQRNGFHEHNTMKLSFPITGKKTGSLYSLKQGQASSLSSPEPFQTKESHIPWNKVKPQVCLHLNRSRRKNPIFPGTRSSLKSVFT</sequence>